<reference evidence="2 3" key="1">
    <citation type="submission" date="2022-09" db="EMBL/GenBank/DDBJ databases">
        <authorList>
            <person name="Kop L."/>
        </authorList>
    </citation>
    <scope>NUCLEOTIDE SEQUENCE [LARGE SCALE GENOMIC DNA]</scope>
    <source>
        <strain evidence="2 3">347</strain>
    </source>
</reference>
<keyword evidence="1" id="KW-1133">Transmembrane helix</keyword>
<evidence type="ECO:0000313" key="3">
    <source>
        <dbReference type="Proteomes" id="UP001157733"/>
    </source>
</evidence>
<protein>
    <submittedName>
        <fullName evidence="2">Uncharacterized protein</fullName>
    </submittedName>
</protein>
<keyword evidence="1" id="KW-0472">Membrane</keyword>
<name>A0ABN8VW89_9BACT</name>
<sequence>MKMFLKSVANNLNQNPLKMKVIIILDFVGGWLDSPLWMIYFDFDFHYKLACHPFLSEKGSDTEVFSTRYFPGLFSWFPAMADWGVFSIWPHPLKNRWLSICTLPIITPYAGF</sequence>
<organism evidence="2 3">
    <name type="scientific">Nitrospina watsonii</name>
    <dbReference type="NCBI Taxonomy" id="1323948"/>
    <lineage>
        <taxon>Bacteria</taxon>
        <taxon>Pseudomonadati</taxon>
        <taxon>Nitrospinota/Tectimicrobiota group</taxon>
        <taxon>Nitrospinota</taxon>
        <taxon>Nitrospinia</taxon>
        <taxon>Nitrospinales</taxon>
        <taxon>Nitrospinaceae</taxon>
        <taxon>Nitrospina</taxon>
    </lineage>
</organism>
<keyword evidence="3" id="KW-1185">Reference proteome</keyword>
<accession>A0ABN8VW89</accession>
<dbReference type="EMBL" id="OX336137">
    <property type="protein sequence ID" value="CAI2717104.1"/>
    <property type="molecule type" value="Genomic_DNA"/>
</dbReference>
<dbReference type="Proteomes" id="UP001157733">
    <property type="component" value="Chromosome"/>
</dbReference>
<evidence type="ECO:0000256" key="1">
    <source>
        <dbReference type="SAM" id="Phobius"/>
    </source>
</evidence>
<proteinExistence type="predicted"/>
<evidence type="ECO:0000313" key="2">
    <source>
        <dbReference type="EMBL" id="CAI2717104.1"/>
    </source>
</evidence>
<feature type="transmembrane region" description="Helical" evidence="1">
    <location>
        <begin position="21"/>
        <end position="40"/>
    </location>
</feature>
<keyword evidence="1" id="KW-0812">Transmembrane</keyword>
<gene>
    <name evidence="2" type="ORF">NSPWAT_0245</name>
</gene>